<dbReference type="GO" id="GO:0005930">
    <property type="term" value="C:axoneme"/>
    <property type="evidence" value="ECO:0007669"/>
    <property type="project" value="UniProtKB-SubCell"/>
</dbReference>
<evidence type="ECO:0000313" key="14">
    <source>
        <dbReference type="EMBL" id="OUS42759.1"/>
    </source>
</evidence>
<feature type="domain" description="Protein kinase" evidence="13">
    <location>
        <begin position="238"/>
        <end position="545"/>
    </location>
</feature>
<keyword evidence="14" id="KW-0418">Kinase</keyword>
<organism evidence="14">
    <name type="scientific">Ostreococcus tauri</name>
    <name type="common">Marine green alga</name>
    <dbReference type="NCBI Taxonomy" id="70448"/>
    <lineage>
        <taxon>Eukaryota</taxon>
        <taxon>Viridiplantae</taxon>
        <taxon>Chlorophyta</taxon>
        <taxon>Mamiellophyceae</taxon>
        <taxon>Mamiellales</taxon>
        <taxon>Bathycoccaceae</taxon>
        <taxon>Ostreococcus</taxon>
    </lineage>
</organism>
<dbReference type="NCBIfam" id="NF009205">
    <property type="entry name" value="PRK12553.1"/>
    <property type="match status" value="1"/>
</dbReference>
<dbReference type="eggNOG" id="KOG0619">
    <property type="taxonomic scope" value="Eukaryota"/>
</dbReference>
<dbReference type="GO" id="GO:0004252">
    <property type="term" value="F:serine-type endopeptidase activity"/>
    <property type="evidence" value="ECO:0007669"/>
    <property type="project" value="UniProtKB-EC"/>
</dbReference>
<dbReference type="GO" id="GO:0004176">
    <property type="term" value="F:ATP-dependent peptidase activity"/>
    <property type="evidence" value="ECO:0007669"/>
    <property type="project" value="InterPro"/>
</dbReference>
<dbReference type="GO" id="GO:0051117">
    <property type="term" value="F:ATPase binding"/>
    <property type="evidence" value="ECO:0007669"/>
    <property type="project" value="TreeGrafter"/>
</dbReference>
<dbReference type="InterPro" id="IPR000719">
    <property type="entry name" value="Prot_kinase_dom"/>
</dbReference>
<reference evidence="14" key="1">
    <citation type="submission" date="2017-04" db="EMBL/GenBank/DDBJ databases">
        <title>Population genomics of picophytoplankton unveils novel chromosome hypervariability.</title>
        <authorList>
            <consortium name="DOE Joint Genome Institute"/>
            <person name="Blanc-Mathieu R."/>
            <person name="Krasovec M."/>
            <person name="Hebrard M."/>
            <person name="Yau S."/>
            <person name="Desgranges E."/>
            <person name="Martin J."/>
            <person name="Schackwitz W."/>
            <person name="Kuo A."/>
            <person name="Salin G."/>
            <person name="Donnadieu C."/>
            <person name="Desdevises Y."/>
            <person name="Sanchez-Ferandin S."/>
            <person name="Moreau H."/>
            <person name="Rivals E."/>
            <person name="Grigoriev I.V."/>
            <person name="Grimsley N."/>
            <person name="Eyre-Walker A."/>
            <person name="Piganeau G."/>
        </authorList>
    </citation>
    <scope>NUCLEOTIDE SEQUENCE [LARGE SCALE GENOMIC DNA]</scope>
    <source>
        <strain evidence="14">RCC 1115</strain>
    </source>
</reference>
<dbReference type="SMART" id="SM00369">
    <property type="entry name" value="LRR_TYP"/>
    <property type="match status" value="5"/>
</dbReference>
<dbReference type="NCBIfam" id="NF001368">
    <property type="entry name" value="PRK00277.1"/>
    <property type="match status" value="1"/>
</dbReference>
<feature type="binding site" evidence="10">
    <location>
        <position position="265"/>
    </location>
    <ligand>
        <name>ATP</name>
        <dbReference type="ChEBI" id="CHEBI:30616"/>
    </ligand>
</feature>
<dbReference type="HAMAP" id="MF_00444">
    <property type="entry name" value="ClpP"/>
    <property type="match status" value="1"/>
</dbReference>
<dbReference type="CDD" id="cd07017">
    <property type="entry name" value="S14_ClpP_2"/>
    <property type="match status" value="1"/>
</dbReference>
<dbReference type="GO" id="GO:0009840">
    <property type="term" value="C:chloroplastic endopeptidase Clp complex"/>
    <property type="evidence" value="ECO:0007669"/>
    <property type="project" value="UniProtKB-ARBA"/>
</dbReference>
<evidence type="ECO:0000256" key="5">
    <source>
        <dbReference type="ARBA" id="ARBA00022737"/>
    </source>
</evidence>
<dbReference type="Pfam" id="PF13855">
    <property type="entry name" value="LRR_8"/>
    <property type="match status" value="1"/>
</dbReference>
<dbReference type="SUPFAM" id="SSF56112">
    <property type="entry name" value="Protein kinase-like (PK-like)"/>
    <property type="match status" value="1"/>
</dbReference>
<evidence type="ECO:0000256" key="4">
    <source>
        <dbReference type="ARBA" id="ARBA00022670"/>
    </source>
</evidence>
<evidence type="ECO:0000256" key="3">
    <source>
        <dbReference type="ARBA" id="ARBA00022614"/>
    </source>
</evidence>
<dbReference type="SUPFAM" id="SSF52058">
    <property type="entry name" value="L domain-like"/>
    <property type="match status" value="1"/>
</dbReference>
<dbReference type="PROSITE" id="PS00382">
    <property type="entry name" value="CLP_PROTEASE_HIS"/>
    <property type="match status" value="1"/>
</dbReference>
<dbReference type="InterPro" id="IPR011009">
    <property type="entry name" value="Kinase-like_dom_sf"/>
</dbReference>
<sequence length="741" mass="81132">MVARDLPDAPRARPPRAVDLTGASASHVLDALRTGALDDVTSLSLVNCGLRELPEDIGRLTGLEVLNCGGNNLKALPRALGRCRRLRIAFFLGNAFADAPEVLGELPELYMLSFKSNALREISETALPRSLGWLILSDNAIERLPSAIGECKAMRKLMLAGNRLRELPESMKKLENLELLRIADNEFEQIPSWLYSLPKLTWLAAAGNPATDGSARKAEASIGEDELPLTPWEKFDVPMNAQPIGRGTSGNVYAGRLNGQLVALKVYANTEKTSDGRPQDELMASMVTSKVLSEGTVKTLGCFTRGNSRGLVMEYLNNDWQPLGKPPNFHTVTRDVYHDDTRFTAREIAAIAIDVGSALCELQSMGVCHGDIYAHNILFIRQAPGVKPRAKLGDFGATWFYDVDSPEASIIDACERRAYGTLLEEISSRHDGVANHSFVAACGSVLDDFLEKRPSSLRSVVDVLRRVAVIENIHDFSIPGLIGWHLRAVDRVSPRRGRVPRAMFRAALNRSRSSARTLTRVNVLATPPIDRSSSSMGTIRNYALVPMVLEQTNRGERVFDIYSRLLKERIVFINGPIDDTASSLAVAQLLFLESASPTAPIWMYVNSPGGSVTAGLGIYDTMQYVSPPIHTLCVGQASSMASLLLAAGAKGERRSLPNSRVMLHQPSGGASGQASDIAIHAQEILNVREKLIHIYMKHTNQEYDKIGMTLERDTFMSPSDALEFGLIDEVIEHRAAATKEK</sequence>
<accession>A0A1Y5HZQ4</accession>
<dbReference type="SUPFAM" id="SSF52096">
    <property type="entry name" value="ClpP/crotonase"/>
    <property type="match status" value="1"/>
</dbReference>
<dbReference type="GO" id="GO:0004674">
    <property type="term" value="F:protein serine/threonine kinase activity"/>
    <property type="evidence" value="ECO:0007669"/>
    <property type="project" value="UniProtKB-KW"/>
</dbReference>
<dbReference type="InterPro" id="IPR018215">
    <property type="entry name" value="ClpP_Ser_AS"/>
</dbReference>
<dbReference type="Gene3D" id="3.80.10.10">
    <property type="entry name" value="Ribonuclease Inhibitor"/>
    <property type="match status" value="1"/>
</dbReference>
<dbReference type="GO" id="GO:0006515">
    <property type="term" value="P:protein quality control for misfolded or incompletely synthesized proteins"/>
    <property type="evidence" value="ECO:0007669"/>
    <property type="project" value="TreeGrafter"/>
</dbReference>
<keyword evidence="7 11" id="KW-0720">Serine protease</keyword>
<evidence type="ECO:0000256" key="9">
    <source>
        <dbReference type="PROSITE-ProRule" id="PRU10086"/>
    </source>
</evidence>
<dbReference type="InterPro" id="IPR003591">
    <property type="entry name" value="Leu-rich_rpt_typical-subtyp"/>
</dbReference>
<dbReference type="PANTHER" id="PTHR10381:SF11">
    <property type="entry name" value="ATP-DEPENDENT CLP PROTEASE PROTEOLYTIC SUBUNIT, MITOCHONDRIAL"/>
    <property type="match status" value="1"/>
</dbReference>
<dbReference type="GO" id="GO:0009534">
    <property type="term" value="C:chloroplast thylakoid"/>
    <property type="evidence" value="ECO:0007669"/>
    <property type="project" value="UniProtKB-ARBA"/>
</dbReference>
<feature type="active site" evidence="8">
    <location>
        <position position="639"/>
    </location>
</feature>
<keyword evidence="3" id="KW-0433">Leucine-rich repeat</keyword>
<keyword evidence="10" id="KW-0547">Nucleotide-binding</keyword>
<dbReference type="Gene3D" id="3.90.226.10">
    <property type="entry name" value="2-enoyl-CoA Hydratase, Chain A, domain 1"/>
    <property type="match status" value="1"/>
</dbReference>
<comment type="subcellular location">
    <subcellularLocation>
        <location evidence="1">Cytoplasm</location>
        <location evidence="1">Cytoskeleton</location>
        <location evidence="1">Cilium axoneme</location>
    </subcellularLocation>
</comment>
<dbReference type="eggNOG" id="KOG0577">
    <property type="taxonomic scope" value="Eukaryota"/>
</dbReference>
<dbReference type="EMBL" id="KZ155838">
    <property type="protein sequence ID" value="OUS42759.1"/>
    <property type="molecule type" value="Genomic_DNA"/>
</dbReference>
<evidence type="ECO:0000256" key="6">
    <source>
        <dbReference type="ARBA" id="ARBA00022801"/>
    </source>
</evidence>
<dbReference type="PRINTS" id="PR00127">
    <property type="entry name" value="CLPPROTEASEP"/>
</dbReference>
<dbReference type="Gene3D" id="3.30.200.20">
    <property type="entry name" value="Phosphorylase Kinase, domain 1"/>
    <property type="match status" value="1"/>
</dbReference>
<evidence type="ECO:0000256" key="11">
    <source>
        <dbReference type="RuleBase" id="RU000549"/>
    </source>
</evidence>
<keyword evidence="6 11" id="KW-0378">Hydrolase</keyword>
<evidence type="ECO:0000256" key="1">
    <source>
        <dbReference type="ARBA" id="ARBA00004430"/>
    </source>
</evidence>
<dbReference type="AlphaFoldDB" id="A0A1Y5HZQ4"/>
<dbReference type="InterPro" id="IPR017441">
    <property type="entry name" value="Protein_kinase_ATP_BS"/>
</dbReference>
<protein>
    <recommendedName>
        <fullName evidence="12">ATP-dependent Clp protease proteolytic subunit</fullName>
        <ecNumber evidence="11">3.4.21.92</ecNumber>
    </recommendedName>
</protein>
<name>A0A1Y5HZQ4_OSTTA</name>
<dbReference type="Pfam" id="PF00069">
    <property type="entry name" value="Pkinase"/>
    <property type="match status" value="1"/>
</dbReference>
<dbReference type="PROSITE" id="PS50011">
    <property type="entry name" value="PROTEIN_KINASE_DOM"/>
    <property type="match status" value="1"/>
</dbReference>
<comment type="similarity">
    <text evidence="2 12">Belongs to the peptidase S14 family.</text>
</comment>
<evidence type="ECO:0000259" key="13">
    <source>
        <dbReference type="PROSITE" id="PS50011"/>
    </source>
</evidence>
<dbReference type="InterPro" id="IPR029045">
    <property type="entry name" value="ClpP/crotonase-like_dom_sf"/>
</dbReference>
<evidence type="ECO:0000256" key="12">
    <source>
        <dbReference type="RuleBase" id="RU003567"/>
    </source>
</evidence>
<gene>
    <name evidence="14" type="ORF">BE221DRAFT_62763</name>
</gene>
<dbReference type="InterPro" id="IPR001907">
    <property type="entry name" value="ClpP"/>
</dbReference>
<evidence type="ECO:0000256" key="10">
    <source>
        <dbReference type="PROSITE-ProRule" id="PRU10141"/>
    </source>
</evidence>
<dbReference type="GO" id="GO:0005524">
    <property type="term" value="F:ATP binding"/>
    <property type="evidence" value="ECO:0007669"/>
    <property type="project" value="UniProtKB-UniRule"/>
</dbReference>
<dbReference type="InterPro" id="IPR023562">
    <property type="entry name" value="ClpP/TepA"/>
</dbReference>
<evidence type="ECO:0000256" key="8">
    <source>
        <dbReference type="PROSITE-ProRule" id="PRU10085"/>
    </source>
</evidence>
<dbReference type="SMART" id="SM00220">
    <property type="entry name" value="S_TKc"/>
    <property type="match status" value="1"/>
</dbReference>
<keyword evidence="5" id="KW-0677">Repeat</keyword>
<dbReference type="FunFam" id="3.90.226.10:FF:000001">
    <property type="entry name" value="ATP-dependent Clp protease proteolytic subunit"/>
    <property type="match status" value="1"/>
</dbReference>
<dbReference type="Gene3D" id="1.10.510.10">
    <property type="entry name" value="Transferase(Phosphotransferase) domain 1"/>
    <property type="match status" value="1"/>
</dbReference>
<evidence type="ECO:0000256" key="7">
    <source>
        <dbReference type="ARBA" id="ARBA00022825"/>
    </source>
</evidence>
<keyword evidence="14" id="KW-0723">Serine/threonine-protein kinase</keyword>
<feature type="active site" evidence="9">
    <location>
        <position position="664"/>
    </location>
</feature>
<evidence type="ECO:0000256" key="2">
    <source>
        <dbReference type="ARBA" id="ARBA00007039"/>
    </source>
</evidence>
<proteinExistence type="inferred from homology"/>
<dbReference type="Proteomes" id="UP000195557">
    <property type="component" value="Unassembled WGS sequence"/>
</dbReference>
<dbReference type="PANTHER" id="PTHR10381">
    <property type="entry name" value="ATP-DEPENDENT CLP PROTEASE PROTEOLYTIC SUBUNIT"/>
    <property type="match status" value="1"/>
</dbReference>
<keyword evidence="4 11" id="KW-0645">Protease</keyword>
<dbReference type="InterPro" id="IPR033135">
    <property type="entry name" value="ClpP_His_AS"/>
</dbReference>
<dbReference type="InterPro" id="IPR032675">
    <property type="entry name" value="LRR_dom_sf"/>
</dbReference>
<dbReference type="EC" id="3.4.21.92" evidence="11"/>
<dbReference type="PROSITE" id="PS00107">
    <property type="entry name" value="PROTEIN_KINASE_ATP"/>
    <property type="match status" value="1"/>
</dbReference>
<dbReference type="InterPro" id="IPR001611">
    <property type="entry name" value="Leu-rich_rpt"/>
</dbReference>
<dbReference type="PROSITE" id="PS00381">
    <property type="entry name" value="CLP_PROTEASE_SER"/>
    <property type="match status" value="1"/>
</dbReference>
<keyword evidence="10" id="KW-0067">ATP-binding</keyword>
<dbReference type="Pfam" id="PF00574">
    <property type="entry name" value="CLP_protease"/>
    <property type="match status" value="1"/>
</dbReference>
<keyword evidence="14" id="KW-0808">Transferase</keyword>